<evidence type="ECO:0000313" key="2">
    <source>
        <dbReference type="EMBL" id="MDQ0342025.1"/>
    </source>
</evidence>
<feature type="compositionally biased region" description="Basic and acidic residues" evidence="1">
    <location>
        <begin position="1"/>
        <end position="20"/>
    </location>
</feature>
<name>A0ABU0D0U6_9BACI</name>
<feature type="region of interest" description="Disordered" evidence="1">
    <location>
        <begin position="1"/>
        <end position="34"/>
    </location>
</feature>
<proteinExistence type="predicted"/>
<comment type="caution">
    <text evidence="2">The sequence shown here is derived from an EMBL/GenBank/DDBJ whole genome shotgun (WGS) entry which is preliminary data.</text>
</comment>
<evidence type="ECO:0000256" key="1">
    <source>
        <dbReference type="SAM" id="MobiDB-lite"/>
    </source>
</evidence>
<reference evidence="2 3" key="1">
    <citation type="submission" date="2023-07" db="EMBL/GenBank/DDBJ databases">
        <title>Genomic Encyclopedia of Type Strains, Phase IV (KMG-IV): sequencing the most valuable type-strain genomes for metagenomic binning, comparative biology and taxonomic classification.</title>
        <authorList>
            <person name="Goeker M."/>
        </authorList>
    </citation>
    <scope>NUCLEOTIDE SEQUENCE [LARGE SCALE GENOMIC DNA]</scope>
    <source>
        <strain evidence="2 3">DSM 27848</strain>
    </source>
</reference>
<dbReference type="EMBL" id="JAUSUO010000001">
    <property type="protein sequence ID" value="MDQ0342025.1"/>
    <property type="molecule type" value="Genomic_DNA"/>
</dbReference>
<gene>
    <name evidence="2" type="ORF">J2S14_000818</name>
</gene>
<evidence type="ECO:0000313" key="3">
    <source>
        <dbReference type="Proteomes" id="UP001232343"/>
    </source>
</evidence>
<organism evidence="2 3">
    <name type="scientific">Lederbergia wuyishanensis</name>
    <dbReference type="NCBI Taxonomy" id="1347903"/>
    <lineage>
        <taxon>Bacteria</taxon>
        <taxon>Bacillati</taxon>
        <taxon>Bacillota</taxon>
        <taxon>Bacilli</taxon>
        <taxon>Bacillales</taxon>
        <taxon>Bacillaceae</taxon>
        <taxon>Lederbergia</taxon>
    </lineage>
</organism>
<protein>
    <recommendedName>
        <fullName evidence="4">Spore protein</fullName>
    </recommendedName>
</protein>
<sequence>MENKKGQRKENKRNDHKKAGEGNPKLTGPNRPAT</sequence>
<dbReference type="Proteomes" id="UP001232343">
    <property type="component" value="Unassembled WGS sequence"/>
</dbReference>
<keyword evidence="3" id="KW-1185">Reference proteome</keyword>
<accession>A0ABU0D0U6</accession>
<evidence type="ECO:0008006" key="4">
    <source>
        <dbReference type="Google" id="ProtNLM"/>
    </source>
</evidence>